<geneLocation type="plasmid" evidence="3 4">
    <name>pAtS4b</name>
</geneLocation>
<gene>
    <name evidence="3" type="ordered locus">Avi_9537</name>
</gene>
<dbReference type="RefSeq" id="WP_012655047.1">
    <property type="nucleotide sequence ID" value="NC_011991.1"/>
</dbReference>
<feature type="compositionally biased region" description="Basic residues" evidence="1">
    <location>
        <begin position="308"/>
        <end position="319"/>
    </location>
</feature>
<name>B9K339_ALLAM</name>
<evidence type="ECO:0000256" key="1">
    <source>
        <dbReference type="SAM" id="MobiDB-lite"/>
    </source>
</evidence>
<sequence length="327" mass="36061">MKREKVEELKEKVNCGAVLEQAGFAVDIKESTRRAVKYRSGSDIIIVNHEGKGWFDPLSDAKGDVFSLVGHLDGVSFSECLERVGQLIGFDFGEPEWKPHPKTTPLVGPVSERWTLRRKPWRGSATWRYLSSERALPFSLLQAAVARDCLCEGPFGSMWAAHTDGAGHVTGWEERGPEWRGFATGGTKILFRIGPPDALRICVTEAAIDAMSLAAIEGLRDGTIYVSTGGGWSPTTEAAIRALVSRPDVQLVAATDANSQGETFAERLRALAEEAGCGWMRLRPSEEDWNEVLKTRRKERERDEKGKGLPHSRRPRQGKLRPGLAGP</sequence>
<dbReference type="Proteomes" id="UP000001596">
    <property type="component" value="Plasmid pAtS4b"/>
</dbReference>
<keyword evidence="3" id="KW-0614">Plasmid</keyword>
<dbReference type="Pfam" id="PF13154">
    <property type="entry name" value="DUF3991"/>
    <property type="match status" value="1"/>
</dbReference>
<dbReference type="InterPro" id="IPR025054">
    <property type="entry name" value="DUF3991"/>
</dbReference>
<feature type="compositionally biased region" description="Basic and acidic residues" evidence="1">
    <location>
        <begin position="288"/>
        <end position="307"/>
    </location>
</feature>
<dbReference type="EMBL" id="CP000635">
    <property type="protein sequence ID" value="ACM39287.1"/>
    <property type="molecule type" value="Genomic_DNA"/>
</dbReference>
<feature type="domain" description="DUF3991" evidence="2">
    <location>
        <begin position="128"/>
        <end position="196"/>
    </location>
</feature>
<accession>B9K339</accession>
<reference evidence="3 4" key="1">
    <citation type="journal article" date="2009" name="J. Bacteriol.">
        <title>Genome sequences of three Agrobacterium biovars help elucidate the evolution of multichromosome genomes in bacteria.</title>
        <authorList>
            <person name="Slater S.C."/>
            <person name="Goldman B.S."/>
            <person name="Goodner B."/>
            <person name="Setubal J.C."/>
            <person name="Farrand S.K."/>
            <person name="Nester E.W."/>
            <person name="Burr T.J."/>
            <person name="Banta L."/>
            <person name="Dickerman A.W."/>
            <person name="Paulsen I."/>
            <person name="Otten L."/>
            <person name="Suen G."/>
            <person name="Welch R."/>
            <person name="Almeida N.F."/>
            <person name="Arnold F."/>
            <person name="Burton O.T."/>
            <person name="Du Z."/>
            <person name="Ewing A."/>
            <person name="Godsy E."/>
            <person name="Heisel S."/>
            <person name="Houmiel K.L."/>
            <person name="Jhaveri J."/>
            <person name="Lu J."/>
            <person name="Miller N.M."/>
            <person name="Norton S."/>
            <person name="Chen Q."/>
            <person name="Phoolcharoen W."/>
            <person name="Ohlin V."/>
            <person name="Ondrusek D."/>
            <person name="Pride N."/>
            <person name="Stricklin S.L."/>
            <person name="Sun J."/>
            <person name="Wheeler C."/>
            <person name="Wilson L."/>
            <person name="Zhu H."/>
            <person name="Wood D.W."/>
        </authorList>
    </citation>
    <scope>NUCLEOTIDE SEQUENCE [LARGE SCALE GENOMIC DNA]</scope>
    <source>
        <strain evidence="4">S4 / ATCC BAA-846</strain>
        <plasmid evidence="3 4">pAtS4b</plasmid>
    </source>
</reference>
<evidence type="ECO:0000259" key="2">
    <source>
        <dbReference type="Pfam" id="PF13154"/>
    </source>
</evidence>
<organism evidence="3 4">
    <name type="scientific">Allorhizobium ampelinum (strain ATCC BAA-846 / DSM 112012 / S4)</name>
    <name type="common">Agrobacterium vitis (strain S4)</name>
    <dbReference type="NCBI Taxonomy" id="311402"/>
    <lineage>
        <taxon>Bacteria</taxon>
        <taxon>Pseudomonadati</taxon>
        <taxon>Pseudomonadota</taxon>
        <taxon>Alphaproteobacteria</taxon>
        <taxon>Hyphomicrobiales</taxon>
        <taxon>Rhizobiaceae</taxon>
        <taxon>Rhizobium/Agrobacterium group</taxon>
        <taxon>Allorhizobium</taxon>
        <taxon>Allorhizobium ampelinum</taxon>
    </lineage>
</organism>
<evidence type="ECO:0000313" key="4">
    <source>
        <dbReference type="Proteomes" id="UP000001596"/>
    </source>
</evidence>
<dbReference type="AlphaFoldDB" id="B9K339"/>
<protein>
    <recommendedName>
        <fullName evidence="2">DUF3991 domain-containing protein</fullName>
    </recommendedName>
</protein>
<dbReference type="KEGG" id="avi:Avi_9537"/>
<keyword evidence="4" id="KW-1185">Reference proteome</keyword>
<dbReference type="HOGENOM" id="CLU_057274_0_0_5"/>
<dbReference type="PIRSF" id="PIRSF036054">
    <property type="entry name" value="UCP036054"/>
    <property type="match status" value="1"/>
</dbReference>
<dbReference type="Pfam" id="PF13155">
    <property type="entry name" value="Toprim_2"/>
    <property type="match status" value="1"/>
</dbReference>
<dbReference type="InterPro" id="IPR017041">
    <property type="entry name" value="UCP036054"/>
</dbReference>
<evidence type="ECO:0000313" key="3">
    <source>
        <dbReference type="EMBL" id="ACM39287.1"/>
    </source>
</evidence>
<dbReference type="CDD" id="cd00188">
    <property type="entry name" value="TOPRIM"/>
    <property type="match status" value="1"/>
</dbReference>
<feature type="region of interest" description="Disordered" evidence="1">
    <location>
        <begin position="288"/>
        <end position="327"/>
    </location>
</feature>
<proteinExistence type="predicted"/>
<dbReference type="Gene3D" id="3.40.1360.10">
    <property type="match status" value="1"/>
</dbReference>
<dbReference type="SUPFAM" id="SSF57783">
    <property type="entry name" value="Zinc beta-ribbon"/>
    <property type="match status" value="1"/>
</dbReference>